<gene>
    <name evidence="1" type="ORF">AVEN_99572_1</name>
</gene>
<organism evidence="1 2">
    <name type="scientific">Araneus ventricosus</name>
    <name type="common">Orbweaver spider</name>
    <name type="synonym">Epeira ventricosa</name>
    <dbReference type="NCBI Taxonomy" id="182803"/>
    <lineage>
        <taxon>Eukaryota</taxon>
        <taxon>Metazoa</taxon>
        <taxon>Ecdysozoa</taxon>
        <taxon>Arthropoda</taxon>
        <taxon>Chelicerata</taxon>
        <taxon>Arachnida</taxon>
        <taxon>Araneae</taxon>
        <taxon>Araneomorphae</taxon>
        <taxon>Entelegynae</taxon>
        <taxon>Araneoidea</taxon>
        <taxon>Araneidae</taxon>
        <taxon>Araneus</taxon>
    </lineage>
</organism>
<proteinExistence type="predicted"/>
<dbReference type="EMBL" id="BGPR01002541">
    <property type="protein sequence ID" value="GBM75178.1"/>
    <property type="molecule type" value="Genomic_DNA"/>
</dbReference>
<evidence type="ECO:0000313" key="2">
    <source>
        <dbReference type="Proteomes" id="UP000499080"/>
    </source>
</evidence>
<keyword evidence="2" id="KW-1185">Reference proteome</keyword>
<accession>A0A4Y2IBU2</accession>
<name>A0A4Y2IBU2_ARAVE</name>
<evidence type="ECO:0000313" key="1">
    <source>
        <dbReference type="EMBL" id="GBM75178.1"/>
    </source>
</evidence>
<comment type="caution">
    <text evidence="1">The sequence shown here is derived from an EMBL/GenBank/DDBJ whole genome shotgun (WGS) entry which is preliminary data.</text>
</comment>
<reference evidence="1 2" key="1">
    <citation type="journal article" date="2019" name="Sci. Rep.">
        <title>Orb-weaving spider Araneus ventricosus genome elucidates the spidroin gene catalogue.</title>
        <authorList>
            <person name="Kono N."/>
            <person name="Nakamura H."/>
            <person name="Ohtoshi R."/>
            <person name="Moran D.A.P."/>
            <person name="Shinohara A."/>
            <person name="Yoshida Y."/>
            <person name="Fujiwara M."/>
            <person name="Mori M."/>
            <person name="Tomita M."/>
            <person name="Arakawa K."/>
        </authorList>
    </citation>
    <scope>NUCLEOTIDE SEQUENCE [LARGE SCALE GENOMIC DNA]</scope>
</reference>
<sequence length="104" mass="12315">MLQGYYSSKRPRISVLFVDVNAGMHFLDVDRYRHWVTPTNLNKKRLNKSGIKFRPVYKQSFRDNCPLHGELHQTDPQFVLWRVLAYRLLCGAMNDVFLCSRLNL</sequence>
<dbReference type="Proteomes" id="UP000499080">
    <property type="component" value="Unassembled WGS sequence"/>
</dbReference>
<dbReference type="AlphaFoldDB" id="A0A4Y2IBU2"/>
<protein>
    <submittedName>
        <fullName evidence="1">Uncharacterized protein</fullName>
    </submittedName>
</protein>